<evidence type="ECO:0000256" key="2">
    <source>
        <dbReference type="ARBA" id="ARBA00022737"/>
    </source>
</evidence>
<name>A0AAE1N6M5_9FABA</name>
<dbReference type="Proteomes" id="UP001293593">
    <property type="component" value="Unassembled WGS sequence"/>
</dbReference>
<dbReference type="PANTHER" id="PTHR47926">
    <property type="entry name" value="PENTATRICOPEPTIDE REPEAT-CONTAINING PROTEIN"/>
    <property type="match status" value="1"/>
</dbReference>
<comment type="similarity">
    <text evidence="1">Belongs to the PPR family. PCMP-H subfamily.</text>
</comment>
<evidence type="ECO:0000256" key="4">
    <source>
        <dbReference type="PROSITE-ProRule" id="PRU00708"/>
    </source>
</evidence>
<evidence type="ECO:0000256" key="3">
    <source>
        <dbReference type="ARBA" id="ARBA00061659"/>
    </source>
</evidence>
<organism evidence="6 7">
    <name type="scientific">Acacia crassicarpa</name>
    <name type="common">northern wattle</name>
    <dbReference type="NCBI Taxonomy" id="499986"/>
    <lineage>
        <taxon>Eukaryota</taxon>
        <taxon>Viridiplantae</taxon>
        <taxon>Streptophyta</taxon>
        <taxon>Embryophyta</taxon>
        <taxon>Tracheophyta</taxon>
        <taxon>Spermatophyta</taxon>
        <taxon>Magnoliopsida</taxon>
        <taxon>eudicotyledons</taxon>
        <taxon>Gunneridae</taxon>
        <taxon>Pentapetalae</taxon>
        <taxon>rosids</taxon>
        <taxon>fabids</taxon>
        <taxon>Fabales</taxon>
        <taxon>Fabaceae</taxon>
        <taxon>Caesalpinioideae</taxon>
        <taxon>mimosoid clade</taxon>
        <taxon>Acacieae</taxon>
        <taxon>Acacia</taxon>
    </lineage>
</organism>
<feature type="repeat" description="PPR" evidence="4">
    <location>
        <begin position="180"/>
        <end position="214"/>
    </location>
</feature>
<dbReference type="InterPro" id="IPR046960">
    <property type="entry name" value="PPR_At4g14850-like_plant"/>
</dbReference>
<dbReference type="Gene3D" id="1.25.40.10">
    <property type="entry name" value="Tetratricopeptide repeat domain"/>
    <property type="match status" value="4"/>
</dbReference>
<dbReference type="Pfam" id="PF01535">
    <property type="entry name" value="PPR"/>
    <property type="match status" value="5"/>
</dbReference>
<dbReference type="InterPro" id="IPR002885">
    <property type="entry name" value="PPR_rpt"/>
</dbReference>
<keyword evidence="7" id="KW-1185">Reference proteome</keyword>
<evidence type="ECO:0000259" key="5">
    <source>
        <dbReference type="Pfam" id="PF14432"/>
    </source>
</evidence>
<feature type="repeat" description="PPR" evidence="4">
    <location>
        <begin position="482"/>
        <end position="516"/>
    </location>
</feature>
<protein>
    <recommendedName>
        <fullName evidence="5">DYW domain-containing protein</fullName>
    </recommendedName>
</protein>
<dbReference type="NCBIfam" id="TIGR00756">
    <property type="entry name" value="PPR"/>
    <property type="match status" value="4"/>
</dbReference>
<gene>
    <name evidence="6" type="ORF">QN277_001078</name>
</gene>
<feature type="repeat" description="PPR" evidence="4">
    <location>
        <begin position="242"/>
        <end position="276"/>
    </location>
</feature>
<accession>A0AAE1N6M5</accession>
<dbReference type="FunFam" id="1.25.40.10:FF:000277">
    <property type="entry name" value="Pentatricopeptide repeat-containing protein, mitochondrial"/>
    <property type="match status" value="1"/>
</dbReference>
<keyword evidence="2" id="KW-0677">Repeat</keyword>
<reference evidence="6" key="1">
    <citation type="submission" date="2023-10" db="EMBL/GenBank/DDBJ databases">
        <title>Chromosome-level genome of the transformable northern wattle, Acacia crassicarpa.</title>
        <authorList>
            <person name="Massaro I."/>
            <person name="Sinha N.R."/>
            <person name="Poethig S."/>
            <person name="Leichty A.R."/>
        </authorList>
    </citation>
    <scope>NUCLEOTIDE SEQUENCE</scope>
    <source>
        <strain evidence="6">Acra3RX</strain>
        <tissue evidence="6">Leaf</tissue>
    </source>
</reference>
<dbReference type="InterPro" id="IPR046848">
    <property type="entry name" value="E_motif"/>
</dbReference>
<dbReference type="Pfam" id="PF13041">
    <property type="entry name" value="PPR_2"/>
    <property type="match status" value="1"/>
</dbReference>
<dbReference type="InterPro" id="IPR032867">
    <property type="entry name" value="DYW_dom"/>
</dbReference>
<feature type="repeat" description="PPR" evidence="4">
    <location>
        <begin position="345"/>
        <end position="379"/>
    </location>
</feature>
<evidence type="ECO:0000256" key="1">
    <source>
        <dbReference type="ARBA" id="ARBA00006643"/>
    </source>
</evidence>
<dbReference type="GO" id="GO:0005737">
    <property type="term" value="C:cytoplasm"/>
    <property type="evidence" value="ECO:0007669"/>
    <property type="project" value="UniProtKB-ARBA"/>
</dbReference>
<evidence type="ECO:0000313" key="7">
    <source>
        <dbReference type="Proteomes" id="UP001293593"/>
    </source>
</evidence>
<dbReference type="AlphaFoldDB" id="A0AAE1N6M5"/>
<evidence type="ECO:0000313" key="6">
    <source>
        <dbReference type="EMBL" id="KAK4284218.1"/>
    </source>
</evidence>
<comment type="caution">
    <text evidence="6">The sequence shown here is derived from an EMBL/GenBank/DDBJ whole genome shotgun (WGS) entry which is preliminary data.</text>
</comment>
<dbReference type="EMBL" id="JAWXYG010000001">
    <property type="protein sequence ID" value="KAK4284218.1"/>
    <property type="molecule type" value="Genomic_DNA"/>
</dbReference>
<sequence>MIGASTCVSVSVPGNSRVTLLEKCRTVHQVRQIHSHMIKTNLISHALSVSKLISVCSRTGELDYALSILLRIPNPTSSIFFRPLIKGFSESSSPFQAVMLYAHMIFSLEDLREIDISVPSVLRACGRSSAFREGNQIFCHILKTHLWFDPFVTNSLIRMWLELGEIELARSVFDRTPVRDLISWNSLITGYLRVGEIEPAREMFERMPERDLVSCNAMTDGYAKQGMYKLAEDIFLTMKVKDLVTWTTMISAHVLNQRPMKGLALFREMLSKGIRPDAPAIISVLSAIADLGFVEEGKWIHIYLSTNKIDRCSSFIGSALINMYSKCGQIENAYHVFRSISHQRNTGDWNSMISGFSIHGLVHEAIKLFLEMERTELKPDDITFLGLLSACNHGGLMNEGLSYLETMQVKYKILPKIQHYGCIVDLLGRSGHLEEALEIIYDMPMEPDVLIWKAILSASMKHNNIKIGQIAALRAMDLAPDDSSCYVLLSNLYAKLGWWDDVARVRTLMKKRGVRKIPGCSSIFVDGKVHEFLIGKAIDVESNQNILSMIEEMVSKLKMEGYEPDLNQVLLDLEDDEKGNHLALHSEKMAVAFGLLNTSHGIPIHIVKNLRICCDCHSFMKLVSKIYDRRIIIRDQNRFHHFENGYCSCKDHW</sequence>
<dbReference type="Pfam" id="PF20431">
    <property type="entry name" value="E_motif"/>
    <property type="match status" value="1"/>
</dbReference>
<feature type="domain" description="DYW" evidence="5">
    <location>
        <begin position="561"/>
        <end position="653"/>
    </location>
</feature>
<dbReference type="InterPro" id="IPR011990">
    <property type="entry name" value="TPR-like_helical_dom_sf"/>
</dbReference>
<dbReference type="GO" id="GO:0016556">
    <property type="term" value="P:mRNA modification"/>
    <property type="evidence" value="ECO:0007669"/>
    <property type="project" value="UniProtKB-ARBA"/>
</dbReference>
<comment type="similarity">
    <text evidence="3">Belongs to the PPR family. PCMP-E subfamily.</text>
</comment>
<proteinExistence type="inferred from homology"/>
<dbReference type="Pfam" id="PF14432">
    <property type="entry name" value="DYW_deaminase"/>
    <property type="match status" value="1"/>
</dbReference>
<dbReference type="GO" id="GO:0003723">
    <property type="term" value="F:RNA binding"/>
    <property type="evidence" value="ECO:0007669"/>
    <property type="project" value="InterPro"/>
</dbReference>
<dbReference type="PROSITE" id="PS51375">
    <property type="entry name" value="PPR"/>
    <property type="match status" value="4"/>
</dbReference>
<dbReference type="PANTHER" id="PTHR47926:SF452">
    <property type="entry name" value="PENTATRICOPEPTIDE REPEAT-CONTAINING PROTEIN"/>
    <property type="match status" value="1"/>
</dbReference>
<dbReference type="GO" id="GO:0008270">
    <property type="term" value="F:zinc ion binding"/>
    <property type="evidence" value="ECO:0007669"/>
    <property type="project" value="InterPro"/>
</dbReference>